<accession>A0A1Q3E9V1</accession>
<reference evidence="1 2" key="2">
    <citation type="submission" date="2017-02" db="EMBL/GenBank/DDBJ databases">
        <title>A genome survey and senescence transcriptome analysis in Lentinula edodes.</title>
        <authorList>
            <person name="Sakamoto Y."/>
            <person name="Nakade K."/>
            <person name="Sato S."/>
            <person name="Yoshida Y."/>
            <person name="Miyazaki K."/>
            <person name="Natsume S."/>
            <person name="Konno N."/>
        </authorList>
    </citation>
    <scope>NUCLEOTIDE SEQUENCE [LARGE SCALE GENOMIC DNA]</scope>
    <source>
        <strain evidence="1 2">NBRC 111202</strain>
    </source>
</reference>
<protein>
    <submittedName>
        <fullName evidence="1">Uncharacterized protein</fullName>
    </submittedName>
</protein>
<keyword evidence="2" id="KW-1185">Reference proteome</keyword>
<dbReference type="AlphaFoldDB" id="A0A1Q3E9V1"/>
<proteinExistence type="predicted"/>
<evidence type="ECO:0000313" key="2">
    <source>
        <dbReference type="Proteomes" id="UP000188533"/>
    </source>
</evidence>
<comment type="caution">
    <text evidence="1">The sequence shown here is derived from an EMBL/GenBank/DDBJ whole genome shotgun (WGS) entry which is preliminary data.</text>
</comment>
<reference evidence="1 2" key="1">
    <citation type="submission" date="2016-08" db="EMBL/GenBank/DDBJ databases">
        <authorList>
            <consortium name="Lentinula edodes genome sequencing consortium"/>
            <person name="Sakamoto Y."/>
            <person name="Nakade K."/>
            <person name="Sato S."/>
            <person name="Yoshida Y."/>
            <person name="Miyazaki K."/>
            <person name="Natsume S."/>
            <person name="Konno N."/>
        </authorList>
    </citation>
    <scope>NUCLEOTIDE SEQUENCE [LARGE SCALE GENOMIC DNA]</scope>
    <source>
        <strain evidence="1 2">NBRC 111202</strain>
    </source>
</reference>
<evidence type="ECO:0000313" key="1">
    <source>
        <dbReference type="EMBL" id="GAW03995.1"/>
    </source>
</evidence>
<sequence length="165" mass="18684">MSSCTLYPIRNRRWRRIPGGGAPTTARGCFEAVTMVSMPIASSFTGPIFELMLQIMGTAAIGPGFDWQRFAEAIISRRATVIWCQLRGHVYVLKVLLHFNIVVIGLEVCHWIMTGVVIEIRRKVNGALEARWRRRDFQLSGRSVERALGDKDVSSKQIANYKDYP</sequence>
<name>A0A1Q3E9V1_LENED</name>
<dbReference type="EMBL" id="BDGU01000173">
    <property type="protein sequence ID" value="GAW03995.1"/>
    <property type="molecule type" value="Genomic_DNA"/>
</dbReference>
<dbReference type="Proteomes" id="UP000188533">
    <property type="component" value="Unassembled WGS sequence"/>
</dbReference>
<organism evidence="1 2">
    <name type="scientific">Lentinula edodes</name>
    <name type="common">Shiitake mushroom</name>
    <name type="synonym">Lentinus edodes</name>
    <dbReference type="NCBI Taxonomy" id="5353"/>
    <lineage>
        <taxon>Eukaryota</taxon>
        <taxon>Fungi</taxon>
        <taxon>Dikarya</taxon>
        <taxon>Basidiomycota</taxon>
        <taxon>Agaricomycotina</taxon>
        <taxon>Agaricomycetes</taxon>
        <taxon>Agaricomycetidae</taxon>
        <taxon>Agaricales</taxon>
        <taxon>Marasmiineae</taxon>
        <taxon>Omphalotaceae</taxon>
        <taxon>Lentinula</taxon>
    </lineage>
</organism>
<gene>
    <name evidence="1" type="ORF">LENED_005756</name>
</gene>